<organism evidence="1 3">
    <name type="scientific">Dinothrombium tinctorium</name>
    <dbReference type="NCBI Taxonomy" id="1965070"/>
    <lineage>
        <taxon>Eukaryota</taxon>
        <taxon>Metazoa</taxon>
        <taxon>Ecdysozoa</taxon>
        <taxon>Arthropoda</taxon>
        <taxon>Chelicerata</taxon>
        <taxon>Arachnida</taxon>
        <taxon>Acari</taxon>
        <taxon>Acariformes</taxon>
        <taxon>Trombidiformes</taxon>
        <taxon>Prostigmata</taxon>
        <taxon>Anystina</taxon>
        <taxon>Parasitengona</taxon>
        <taxon>Trombidioidea</taxon>
        <taxon>Trombidiidae</taxon>
        <taxon>Dinothrombium</taxon>
    </lineage>
</organism>
<dbReference type="Proteomes" id="UP000285301">
    <property type="component" value="Unassembled WGS sequence"/>
</dbReference>
<protein>
    <submittedName>
        <fullName evidence="1">Uncharacterized protein</fullName>
    </submittedName>
</protein>
<evidence type="ECO:0000313" key="3">
    <source>
        <dbReference type="Proteomes" id="UP000285301"/>
    </source>
</evidence>
<gene>
    <name evidence="2" type="ORF">B4U79_07062</name>
    <name evidence="1" type="ORF">B4U79_11991</name>
</gene>
<reference evidence="1 3" key="1">
    <citation type="journal article" date="2018" name="Gigascience">
        <title>Genomes of trombidid mites reveal novel predicted allergens and laterally-transferred genes associated with secondary metabolism.</title>
        <authorList>
            <person name="Dong X."/>
            <person name="Chaisiri K."/>
            <person name="Xia D."/>
            <person name="Armstrong S.D."/>
            <person name="Fang Y."/>
            <person name="Donnelly M.J."/>
            <person name="Kadowaki T."/>
            <person name="McGarry J.W."/>
            <person name="Darby A.C."/>
            <person name="Makepeace B.L."/>
        </authorList>
    </citation>
    <scope>NUCLEOTIDE SEQUENCE [LARGE SCALE GENOMIC DNA]</scope>
    <source>
        <strain evidence="1">UoL-WK</strain>
    </source>
</reference>
<keyword evidence="3" id="KW-1185">Reference proteome</keyword>
<name>A0A443QQP7_9ACAR</name>
<comment type="caution">
    <text evidence="1">The sequence shown here is derived from an EMBL/GenBank/DDBJ whole genome shotgun (WGS) entry which is preliminary data.</text>
</comment>
<dbReference type="EMBL" id="NCKU01004812">
    <property type="protein sequence ID" value="RWS05406.1"/>
    <property type="molecule type" value="Genomic_DNA"/>
</dbReference>
<accession>A0A443QQP7</accession>
<sequence>MNYRNCLVLNIQYN</sequence>
<proteinExistence type="predicted"/>
<dbReference type="EMBL" id="NCKU01004663">
    <property type="protein sequence ID" value="RWS05630.1"/>
    <property type="molecule type" value="Genomic_DNA"/>
</dbReference>
<evidence type="ECO:0000313" key="1">
    <source>
        <dbReference type="EMBL" id="RWS05406.1"/>
    </source>
</evidence>
<evidence type="ECO:0000313" key="2">
    <source>
        <dbReference type="EMBL" id="RWS05630.1"/>
    </source>
</evidence>
<reference evidence="1" key="2">
    <citation type="submission" date="2018-11" db="EMBL/GenBank/DDBJ databases">
        <title>Trombidioid mite genomics.</title>
        <authorList>
            <person name="Dong X."/>
        </authorList>
    </citation>
    <scope>NUCLEOTIDE SEQUENCE</scope>
    <source>
        <strain evidence="1">UoL-WK</strain>
    </source>
</reference>